<evidence type="ECO:0000313" key="2">
    <source>
        <dbReference type="Proteomes" id="UP000214646"/>
    </source>
</evidence>
<name>A0A225DRF3_9BACT</name>
<sequence length="223" mass="23394">MAITTQVVCVKSFPFPPAPPGCVVVKVGGSLYDHPALGPGLLEYLGALDARRILIVAGGGGVGDAVREWDSVHSLGDEVAHQLALIGLQVPILFLLSLLAPGDLMAAVATETEWWEGSGSRPRVLGLLASTFLSRLEETVGPVPHSWDLTTDSIAAYAAAAAKCPLVLLKSSAIPSGTSWEEAATRGYVDEHFPIVVATYGLQVTAVDFRGWLDGPRAVPDSK</sequence>
<reference evidence="2" key="1">
    <citation type="submission" date="2017-06" db="EMBL/GenBank/DDBJ databases">
        <title>Genome analysis of Fimbriiglobus ruber SP5, the first member of the order Planctomycetales with confirmed chitinolytic capability.</title>
        <authorList>
            <person name="Ravin N.V."/>
            <person name="Rakitin A.L."/>
            <person name="Ivanova A.A."/>
            <person name="Beletsky A.V."/>
            <person name="Kulichevskaya I.S."/>
            <person name="Mardanov A.V."/>
            <person name="Dedysh S.N."/>
        </authorList>
    </citation>
    <scope>NUCLEOTIDE SEQUENCE [LARGE SCALE GENOMIC DNA]</scope>
    <source>
        <strain evidence="2">SP5</strain>
    </source>
</reference>
<evidence type="ECO:0000313" key="1">
    <source>
        <dbReference type="EMBL" id="OWK43673.1"/>
    </source>
</evidence>
<gene>
    <name evidence="1" type="ORF">FRUB_03272</name>
</gene>
<dbReference type="Gene3D" id="3.40.1160.10">
    <property type="entry name" value="Acetylglutamate kinase-like"/>
    <property type="match status" value="1"/>
</dbReference>
<dbReference type="InterPro" id="IPR036393">
    <property type="entry name" value="AceGlu_kinase-like_sf"/>
</dbReference>
<protein>
    <submittedName>
        <fullName evidence="1">Delta 1-pyrroline-5-carboxylate synthetase</fullName>
    </submittedName>
</protein>
<comment type="caution">
    <text evidence="1">The sequence shown here is derived from an EMBL/GenBank/DDBJ whole genome shotgun (WGS) entry which is preliminary data.</text>
</comment>
<accession>A0A225DRF3</accession>
<dbReference type="AlphaFoldDB" id="A0A225DRF3"/>
<organism evidence="1 2">
    <name type="scientific">Fimbriiglobus ruber</name>
    <dbReference type="NCBI Taxonomy" id="1908690"/>
    <lineage>
        <taxon>Bacteria</taxon>
        <taxon>Pseudomonadati</taxon>
        <taxon>Planctomycetota</taxon>
        <taxon>Planctomycetia</taxon>
        <taxon>Gemmatales</taxon>
        <taxon>Gemmataceae</taxon>
        <taxon>Fimbriiglobus</taxon>
    </lineage>
</organism>
<dbReference type="RefSeq" id="WP_088254498.1">
    <property type="nucleotide sequence ID" value="NZ_NIDE01000004.1"/>
</dbReference>
<keyword evidence="2" id="KW-1185">Reference proteome</keyword>
<dbReference type="OrthoDB" id="8526978at2"/>
<dbReference type="Proteomes" id="UP000214646">
    <property type="component" value="Unassembled WGS sequence"/>
</dbReference>
<dbReference type="EMBL" id="NIDE01000004">
    <property type="protein sequence ID" value="OWK43673.1"/>
    <property type="molecule type" value="Genomic_DNA"/>
</dbReference>
<proteinExistence type="predicted"/>
<dbReference type="SUPFAM" id="SSF53633">
    <property type="entry name" value="Carbamate kinase-like"/>
    <property type="match status" value="1"/>
</dbReference>